<dbReference type="AlphaFoldDB" id="A0A5C2SBV9"/>
<proteinExistence type="predicted"/>
<evidence type="ECO:0000313" key="2">
    <source>
        <dbReference type="Proteomes" id="UP000313359"/>
    </source>
</evidence>
<protein>
    <submittedName>
        <fullName evidence="1">Uncharacterized protein</fullName>
    </submittedName>
</protein>
<dbReference type="EMBL" id="ML122273">
    <property type="protein sequence ID" value="RPD58816.1"/>
    <property type="molecule type" value="Genomic_DNA"/>
</dbReference>
<accession>A0A5C2SBV9</accession>
<keyword evidence="2" id="KW-1185">Reference proteome</keyword>
<gene>
    <name evidence="1" type="ORF">L227DRAFT_177629</name>
</gene>
<reference evidence="1" key="1">
    <citation type="journal article" date="2018" name="Genome Biol. Evol.">
        <title>Genomics and development of Lentinus tigrinus, a white-rot wood-decaying mushroom with dimorphic fruiting bodies.</title>
        <authorList>
            <person name="Wu B."/>
            <person name="Xu Z."/>
            <person name="Knudson A."/>
            <person name="Carlson A."/>
            <person name="Chen N."/>
            <person name="Kovaka S."/>
            <person name="LaButti K."/>
            <person name="Lipzen A."/>
            <person name="Pennachio C."/>
            <person name="Riley R."/>
            <person name="Schakwitz W."/>
            <person name="Umezawa K."/>
            <person name="Ohm R.A."/>
            <person name="Grigoriev I.V."/>
            <person name="Nagy L.G."/>
            <person name="Gibbons J."/>
            <person name="Hibbett D."/>
        </authorList>
    </citation>
    <scope>NUCLEOTIDE SEQUENCE [LARGE SCALE GENOMIC DNA]</scope>
    <source>
        <strain evidence="1">ALCF2SS1-6</strain>
    </source>
</reference>
<organism evidence="1 2">
    <name type="scientific">Lentinus tigrinus ALCF2SS1-6</name>
    <dbReference type="NCBI Taxonomy" id="1328759"/>
    <lineage>
        <taxon>Eukaryota</taxon>
        <taxon>Fungi</taxon>
        <taxon>Dikarya</taxon>
        <taxon>Basidiomycota</taxon>
        <taxon>Agaricomycotina</taxon>
        <taxon>Agaricomycetes</taxon>
        <taxon>Polyporales</taxon>
        <taxon>Polyporaceae</taxon>
        <taxon>Lentinus</taxon>
    </lineage>
</organism>
<name>A0A5C2SBV9_9APHY</name>
<sequence length="148" mass="16023">MPTKSGRGLAAMGGSMLSQCRWSRSRAFSVFAEPPLRCSFNAVEALYILFMHQEEVGTAPGVRLQGLHPIDSGLQNCTSIMPSAGLGGQQTSNAKSICNARRSRYTTCGQRFYRSGHASEIGGESLSSWLFGLSALENKGNDRLPMNF</sequence>
<evidence type="ECO:0000313" key="1">
    <source>
        <dbReference type="EMBL" id="RPD58816.1"/>
    </source>
</evidence>
<dbReference type="Proteomes" id="UP000313359">
    <property type="component" value="Unassembled WGS sequence"/>
</dbReference>